<reference evidence="6 7" key="1">
    <citation type="submission" date="2016-04" db="EMBL/GenBank/DDBJ databases">
        <authorList>
            <person name="Peeters C."/>
        </authorList>
    </citation>
    <scope>NUCLEOTIDE SEQUENCE [LARGE SCALE GENOMIC DNA]</scope>
    <source>
        <strain evidence="6">LMG 29311</strain>
    </source>
</reference>
<evidence type="ECO:0000256" key="2">
    <source>
        <dbReference type="ARBA" id="ARBA00023125"/>
    </source>
</evidence>
<name>A0AAP2HM86_9BURK</name>
<protein>
    <submittedName>
        <fullName evidence="5">Helix-turn-helix domain-containing protein</fullName>
    </submittedName>
    <submittedName>
        <fullName evidence="6">Phage repressor</fullName>
    </submittedName>
</protein>
<dbReference type="InterPro" id="IPR010982">
    <property type="entry name" value="Lambda_DNA-bd_dom_sf"/>
</dbReference>
<keyword evidence="1" id="KW-0805">Transcription regulation</keyword>
<evidence type="ECO:0000256" key="1">
    <source>
        <dbReference type="ARBA" id="ARBA00023015"/>
    </source>
</evidence>
<organism evidence="5 8">
    <name type="scientific">Burkholderia multivorans</name>
    <dbReference type="NCBI Taxonomy" id="87883"/>
    <lineage>
        <taxon>Bacteria</taxon>
        <taxon>Pseudomonadati</taxon>
        <taxon>Pseudomonadota</taxon>
        <taxon>Betaproteobacteria</taxon>
        <taxon>Burkholderiales</taxon>
        <taxon>Burkholderiaceae</taxon>
        <taxon>Burkholderia</taxon>
        <taxon>Burkholderia cepacia complex</taxon>
    </lineage>
</organism>
<dbReference type="AlphaFoldDB" id="A0AAP2HM86"/>
<evidence type="ECO:0000313" key="7">
    <source>
        <dbReference type="Proteomes" id="UP000196218"/>
    </source>
</evidence>
<evidence type="ECO:0000313" key="5">
    <source>
        <dbReference type="EMBL" id="MBU9358884.1"/>
    </source>
</evidence>
<gene>
    <name evidence="5" type="ORF">KTE52_21340</name>
    <name evidence="6" type="ORF">UA18_01362</name>
</gene>
<dbReference type="Proteomes" id="UP001196915">
    <property type="component" value="Unassembled WGS sequence"/>
</dbReference>
<dbReference type="CDD" id="cd00093">
    <property type="entry name" value="HTH_XRE"/>
    <property type="match status" value="1"/>
</dbReference>
<dbReference type="Pfam" id="PF01381">
    <property type="entry name" value="HTH_3"/>
    <property type="match status" value="1"/>
</dbReference>
<dbReference type="GO" id="GO:0003677">
    <property type="term" value="F:DNA binding"/>
    <property type="evidence" value="ECO:0007669"/>
    <property type="project" value="UniProtKB-KW"/>
</dbReference>
<reference evidence="5" key="2">
    <citation type="submission" date="2021-06" db="EMBL/GenBank/DDBJ databases">
        <title>A collection of bacterial strains from the Burkholderia cepacia Research Laboratory and Repository.</title>
        <authorList>
            <person name="Lipuma J."/>
            <person name="Spilker T."/>
        </authorList>
    </citation>
    <scope>NUCLEOTIDE SEQUENCE</scope>
    <source>
        <strain evidence="5">AU37435</strain>
    </source>
</reference>
<dbReference type="Gene3D" id="2.10.109.10">
    <property type="entry name" value="Umud Fragment, subunit A"/>
    <property type="match status" value="1"/>
</dbReference>
<proteinExistence type="predicted"/>
<evidence type="ECO:0000313" key="8">
    <source>
        <dbReference type="Proteomes" id="UP001196915"/>
    </source>
</evidence>
<feature type="domain" description="HTH cro/C1-type" evidence="4">
    <location>
        <begin position="8"/>
        <end position="61"/>
    </location>
</feature>
<dbReference type="SUPFAM" id="SSF51306">
    <property type="entry name" value="LexA/Signal peptidase"/>
    <property type="match status" value="1"/>
</dbReference>
<evidence type="ECO:0000256" key="3">
    <source>
        <dbReference type="ARBA" id="ARBA00023163"/>
    </source>
</evidence>
<keyword evidence="2" id="KW-0238">DNA-binding</keyword>
<dbReference type="PANTHER" id="PTHR40661:SF2">
    <property type="entry name" value="HTH-TYPE TRANSCRIPTIONAL REGULATOR PRTR"/>
    <property type="match status" value="1"/>
</dbReference>
<dbReference type="SUPFAM" id="SSF47413">
    <property type="entry name" value="lambda repressor-like DNA-binding domains"/>
    <property type="match status" value="1"/>
</dbReference>
<comment type="caution">
    <text evidence="5">The sequence shown here is derived from an EMBL/GenBank/DDBJ whole genome shotgun (WGS) entry which is preliminary data.</text>
</comment>
<keyword evidence="3" id="KW-0804">Transcription</keyword>
<dbReference type="Pfam" id="PF00717">
    <property type="entry name" value="Peptidase_S24"/>
    <property type="match status" value="1"/>
</dbReference>
<dbReference type="SMART" id="SM00530">
    <property type="entry name" value="HTH_XRE"/>
    <property type="match status" value="1"/>
</dbReference>
<dbReference type="Proteomes" id="UP000196218">
    <property type="component" value="Unassembled WGS sequence"/>
</dbReference>
<accession>A0AAP2HM86</accession>
<dbReference type="CDD" id="cd06529">
    <property type="entry name" value="S24_LexA-like"/>
    <property type="match status" value="1"/>
</dbReference>
<evidence type="ECO:0000313" key="6">
    <source>
        <dbReference type="EMBL" id="SAK15753.1"/>
    </source>
</evidence>
<dbReference type="InterPro" id="IPR039418">
    <property type="entry name" value="LexA-like"/>
</dbReference>
<evidence type="ECO:0000259" key="4">
    <source>
        <dbReference type="PROSITE" id="PS50943"/>
    </source>
</evidence>
<dbReference type="Gene3D" id="1.10.260.40">
    <property type="entry name" value="lambda repressor-like DNA-binding domains"/>
    <property type="match status" value="1"/>
</dbReference>
<dbReference type="PANTHER" id="PTHR40661">
    <property type="match status" value="1"/>
</dbReference>
<dbReference type="RefSeq" id="WP_088925466.1">
    <property type="nucleotide sequence ID" value="NZ_CADFGW010000008.1"/>
</dbReference>
<dbReference type="InterPro" id="IPR015927">
    <property type="entry name" value="Peptidase_S24_S26A/B/C"/>
</dbReference>
<dbReference type="EMBL" id="JAHPMX010000012">
    <property type="protein sequence ID" value="MBU9358884.1"/>
    <property type="molecule type" value="Genomic_DNA"/>
</dbReference>
<sequence>MNTLAERLKACRIERALSQNELASLAGVSQSTVANIETGRNTGSKYLVLLANALEVDSEWLLTGKGEKRHWSVIHREHEAEANARREGDVLVWDREDDLPHDPRRVWIDRYDYRFSAGNGHTQWEIREKNALPFNEDFFKAIGSNPKHCKLVVCHGRSMEPFLYDRDMIMVDTEKLRLREEKIYALWLEDEPLVKQVFKSPGGGIVLHSFNPAYPDKVIEPEQMDRLKIFGQCVYRSGSGFL</sequence>
<dbReference type="EMBL" id="FKJW01000003">
    <property type="protein sequence ID" value="SAK15753.1"/>
    <property type="molecule type" value="Genomic_DNA"/>
</dbReference>
<dbReference type="PROSITE" id="PS50943">
    <property type="entry name" value="HTH_CROC1"/>
    <property type="match status" value="1"/>
</dbReference>
<dbReference type="InterPro" id="IPR001387">
    <property type="entry name" value="Cro/C1-type_HTH"/>
</dbReference>
<dbReference type="InterPro" id="IPR036286">
    <property type="entry name" value="LexA/Signal_pep-like_sf"/>
</dbReference>